<feature type="compositionally biased region" description="Polar residues" evidence="1">
    <location>
        <begin position="7"/>
        <end position="20"/>
    </location>
</feature>
<feature type="compositionally biased region" description="Basic and acidic residues" evidence="1">
    <location>
        <begin position="102"/>
        <end position="112"/>
    </location>
</feature>
<dbReference type="Pfam" id="PF15463">
    <property type="entry name" value="ECM11"/>
    <property type="match status" value="1"/>
</dbReference>
<feature type="region of interest" description="Disordered" evidence="1">
    <location>
        <begin position="337"/>
        <end position="356"/>
    </location>
</feature>
<dbReference type="InterPro" id="IPR053029">
    <property type="entry name" value="RNA_pol_I-specific_init_factor"/>
</dbReference>
<dbReference type="InterPro" id="IPR029178">
    <property type="entry name" value="Ecm11_C"/>
</dbReference>
<gene>
    <name evidence="3" type="ORF">HO133_010062</name>
</gene>
<comment type="caution">
    <text evidence="3">The sequence shown here is derived from an EMBL/GenBank/DDBJ whole genome shotgun (WGS) entry which is preliminary data.</text>
</comment>
<dbReference type="PANTHER" id="PTHR28244:SF3">
    <property type="entry name" value="EXTRACELLULAR MUTANT PROTEIN 11 C-TERMINAL DOMAIN-CONTAINING PROTEIN"/>
    <property type="match status" value="1"/>
</dbReference>
<feature type="compositionally biased region" description="Pro residues" evidence="1">
    <location>
        <begin position="45"/>
        <end position="56"/>
    </location>
</feature>
<dbReference type="GO" id="GO:0070860">
    <property type="term" value="C:RNA polymerase I core factor complex"/>
    <property type="evidence" value="ECO:0007669"/>
    <property type="project" value="TreeGrafter"/>
</dbReference>
<protein>
    <recommendedName>
        <fullName evidence="2">Extracellular mutant protein 11 C-terminal domain-containing protein</fullName>
    </recommendedName>
</protein>
<evidence type="ECO:0000259" key="2">
    <source>
        <dbReference type="Pfam" id="PF15463"/>
    </source>
</evidence>
<accession>A0A8H6FEG3</accession>
<dbReference type="EMBL" id="JACCJB010000008">
    <property type="protein sequence ID" value="KAF6224868.1"/>
    <property type="molecule type" value="Genomic_DNA"/>
</dbReference>
<name>A0A8H6FEG3_9LECA</name>
<dbReference type="AlphaFoldDB" id="A0A8H6FEG3"/>
<keyword evidence="4" id="KW-1185">Reference proteome</keyword>
<dbReference type="GO" id="GO:0042790">
    <property type="term" value="P:nucleolar large rRNA transcription by RNA polymerase I"/>
    <property type="evidence" value="ECO:0007669"/>
    <property type="project" value="TreeGrafter"/>
</dbReference>
<dbReference type="RefSeq" id="XP_037153735.1">
    <property type="nucleotide sequence ID" value="XM_037300918.1"/>
</dbReference>
<dbReference type="GeneID" id="59338454"/>
<evidence type="ECO:0000313" key="3">
    <source>
        <dbReference type="EMBL" id="KAF6224868.1"/>
    </source>
</evidence>
<reference evidence="3 4" key="1">
    <citation type="journal article" date="2020" name="Genomics">
        <title>Complete, high-quality genomes from long-read metagenomic sequencing of two wolf lichen thalli reveals enigmatic genome architecture.</title>
        <authorList>
            <person name="McKenzie S.K."/>
            <person name="Walston R.F."/>
            <person name="Allen J.L."/>
        </authorList>
    </citation>
    <scope>NUCLEOTIDE SEQUENCE [LARGE SCALE GENOMIC DNA]</scope>
    <source>
        <strain evidence="3">WasteWater1</strain>
    </source>
</reference>
<feature type="region of interest" description="Disordered" evidence="1">
    <location>
        <begin position="1"/>
        <end position="180"/>
    </location>
</feature>
<organism evidence="3 4">
    <name type="scientific">Letharia lupina</name>
    <dbReference type="NCBI Taxonomy" id="560253"/>
    <lineage>
        <taxon>Eukaryota</taxon>
        <taxon>Fungi</taxon>
        <taxon>Dikarya</taxon>
        <taxon>Ascomycota</taxon>
        <taxon>Pezizomycotina</taxon>
        <taxon>Lecanoromycetes</taxon>
        <taxon>OSLEUM clade</taxon>
        <taxon>Lecanoromycetidae</taxon>
        <taxon>Lecanorales</taxon>
        <taxon>Lecanorineae</taxon>
        <taxon>Parmeliaceae</taxon>
        <taxon>Letharia</taxon>
    </lineage>
</organism>
<evidence type="ECO:0000313" key="4">
    <source>
        <dbReference type="Proteomes" id="UP000593566"/>
    </source>
</evidence>
<dbReference type="GO" id="GO:0017025">
    <property type="term" value="F:TBP-class protein binding"/>
    <property type="evidence" value="ECO:0007669"/>
    <property type="project" value="TreeGrafter"/>
</dbReference>
<feature type="compositionally biased region" description="Acidic residues" evidence="1">
    <location>
        <begin position="152"/>
        <end position="175"/>
    </location>
</feature>
<feature type="region of interest" description="Disordered" evidence="1">
    <location>
        <begin position="305"/>
        <end position="330"/>
    </location>
</feature>
<dbReference type="GO" id="GO:0001164">
    <property type="term" value="F:RNA polymerase I core promoter sequence-specific DNA binding"/>
    <property type="evidence" value="ECO:0007669"/>
    <property type="project" value="TreeGrafter"/>
</dbReference>
<sequence>MPGVQSFVAQRQQGQPNPSRQLLGAQHRVPVPTTKLENIKQKPPFQRPNPNLPANPPVAGSITILSRQQAAEASAVQDGFDTDAEGFDDTATMKVGGSSRGHQGEGDDRDQISSRYGTDVPNEYLSGAQVSFRRRQEQPHQAQGSRRLDAEGSGEDGEANLGECADDEEDEESEKEESVRDGILQDLNSSGFYQYLQGESSHTTEVAFQPVVATPVVHSELALREIVQRHQKPANPFTSRGNSVDGGAADPGVNLQRANRQARERAMKQTSAVPVQKVQVTSRQALQPMSRARLRLGQDTVATSVQPQATEEWPLSVQTGSSGLSDDDSAVDWDPNVNRGQDMEPTASIDGPQTRKRARDLDYSPDQISSMTFNQLTDEPFNLASDTARVSIPQELSNGTLAAKVDYILEKLKDDDTKLVHRRAFFSSLSIEQYEECANLIIQRFSDVMSKFTDARQQRRRAAKDFEEEVAKREACVRGKTTVVDKDLDRLKRGGEEVVRGAAL</sequence>
<dbReference type="PANTHER" id="PTHR28244">
    <property type="entry name" value="RNA POLYMERASE I-SPECIFIC TRANSCRIPTION INITIATION FACTOR RRN11"/>
    <property type="match status" value="1"/>
</dbReference>
<feature type="domain" description="Extracellular mutant protein 11 C-terminal" evidence="2">
    <location>
        <begin position="362"/>
        <end position="499"/>
    </location>
</feature>
<evidence type="ECO:0000256" key="1">
    <source>
        <dbReference type="SAM" id="MobiDB-lite"/>
    </source>
</evidence>
<dbReference type="Proteomes" id="UP000593566">
    <property type="component" value="Unassembled WGS sequence"/>
</dbReference>
<proteinExistence type="predicted"/>